<keyword evidence="2" id="KW-0812">Transmembrane</keyword>
<dbReference type="Proteomes" id="UP000789375">
    <property type="component" value="Unassembled WGS sequence"/>
</dbReference>
<organism evidence="4 5">
    <name type="scientific">Funneliformis mosseae</name>
    <name type="common">Endomycorrhizal fungus</name>
    <name type="synonym">Glomus mosseae</name>
    <dbReference type="NCBI Taxonomy" id="27381"/>
    <lineage>
        <taxon>Eukaryota</taxon>
        <taxon>Fungi</taxon>
        <taxon>Fungi incertae sedis</taxon>
        <taxon>Mucoromycota</taxon>
        <taxon>Glomeromycotina</taxon>
        <taxon>Glomeromycetes</taxon>
        <taxon>Glomerales</taxon>
        <taxon>Glomeraceae</taxon>
        <taxon>Funneliformis</taxon>
    </lineage>
</organism>
<feature type="compositionally biased region" description="Low complexity" evidence="1">
    <location>
        <begin position="206"/>
        <end position="215"/>
    </location>
</feature>
<reference evidence="4" key="1">
    <citation type="submission" date="2021-06" db="EMBL/GenBank/DDBJ databases">
        <authorList>
            <person name="Kallberg Y."/>
            <person name="Tangrot J."/>
            <person name="Rosling A."/>
        </authorList>
    </citation>
    <scope>NUCLEOTIDE SEQUENCE</scope>
    <source>
        <strain evidence="4">87-6 pot B 2015</strain>
    </source>
</reference>
<proteinExistence type="predicted"/>
<feature type="region of interest" description="Disordered" evidence="1">
    <location>
        <begin position="120"/>
        <end position="215"/>
    </location>
</feature>
<sequence>MPRQNIIIYFLIIWLSIVNYGRAIDVEVGDGDYTFSPSFVVAYYDEPVTFIRIGTKTFTLYESDTSHCTKSERPDAFYAVLTDEQPRATFKAKNTGRNKFYIFVNKGCDFRSIFKISASENPDQPSKVKSLSTPPQPPKYSDDNSPPKPPKYSDDNGPPKPPKYSDDNGPPKPPKYSDDNSPPKPPKYSDDNGPPKPPKYSDDTNNKFNNNSSGNQSSFISIVVVYVIIAVVTVYFI</sequence>
<evidence type="ECO:0000313" key="5">
    <source>
        <dbReference type="Proteomes" id="UP000789375"/>
    </source>
</evidence>
<feature type="compositionally biased region" description="Polar residues" evidence="1">
    <location>
        <begin position="120"/>
        <end position="133"/>
    </location>
</feature>
<evidence type="ECO:0000256" key="3">
    <source>
        <dbReference type="SAM" id="SignalP"/>
    </source>
</evidence>
<protein>
    <submittedName>
        <fullName evidence="4">14315_t:CDS:1</fullName>
    </submittedName>
</protein>
<accession>A0A9N9GD91</accession>
<name>A0A9N9GD91_FUNMO</name>
<dbReference type="EMBL" id="CAJVPP010002412">
    <property type="protein sequence ID" value="CAG8598990.1"/>
    <property type="molecule type" value="Genomic_DNA"/>
</dbReference>
<keyword evidence="5" id="KW-1185">Reference proteome</keyword>
<keyword evidence="2" id="KW-0472">Membrane</keyword>
<gene>
    <name evidence="4" type="ORF">FMOSSE_LOCUS8844</name>
</gene>
<evidence type="ECO:0000313" key="4">
    <source>
        <dbReference type="EMBL" id="CAG8598990.1"/>
    </source>
</evidence>
<comment type="caution">
    <text evidence="4">The sequence shown here is derived from an EMBL/GenBank/DDBJ whole genome shotgun (WGS) entry which is preliminary data.</text>
</comment>
<feature type="transmembrane region" description="Helical" evidence="2">
    <location>
        <begin position="218"/>
        <end position="236"/>
    </location>
</feature>
<feature type="signal peptide" evidence="3">
    <location>
        <begin position="1"/>
        <end position="23"/>
    </location>
</feature>
<evidence type="ECO:0000256" key="1">
    <source>
        <dbReference type="SAM" id="MobiDB-lite"/>
    </source>
</evidence>
<dbReference type="AlphaFoldDB" id="A0A9N9GD91"/>
<keyword evidence="2" id="KW-1133">Transmembrane helix</keyword>
<feature type="chain" id="PRO_5040492065" evidence="3">
    <location>
        <begin position="24"/>
        <end position="237"/>
    </location>
</feature>
<evidence type="ECO:0000256" key="2">
    <source>
        <dbReference type="SAM" id="Phobius"/>
    </source>
</evidence>
<keyword evidence="3" id="KW-0732">Signal</keyword>